<gene>
    <name evidence="2" type="ORF">QBC33DRAFT_516762</name>
</gene>
<evidence type="ECO:0000313" key="3">
    <source>
        <dbReference type="Proteomes" id="UP001244011"/>
    </source>
</evidence>
<dbReference type="GeneID" id="85309345"/>
<organism evidence="2 3">
    <name type="scientific">Phialemonium atrogriseum</name>
    <dbReference type="NCBI Taxonomy" id="1093897"/>
    <lineage>
        <taxon>Eukaryota</taxon>
        <taxon>Fungi</taxon>
        <taxon>Dikarya</taxon>
        <taxon>Ascomycota</taxon>
        <taxon>Pezizomycotina</taxon>
        <taxon>Sordariomycetes</taxon>
        <taxon>Sordariomycetidae</taxon>
        <taxon>Cephalothecales</taxon>
        <taxon>Cephalothecaceae</taxon>
        <taxon>Phialemonium</taxon>
    </lineage>
</organism>
<accession>A0AAJ0BYL5</accession>
<proteinExistence type="predicted"/>
<dbReference type="EMBL" id="MU839015">
    <property type="protein sequence ID" value="KAK1765442.1"/>
    <property type="molecule type" value="Genomic_DNA"/>
</dbReference>
<feature type="region of interest" description="Disordered" evidence="1">
    <location>
        <begin position="126"/>
        <end position="161"/>
    </location>
</feature>
<keyword evidence="3" id="KW-1185">Reference proteome</keyword>
<reference evidence="2" key="1">
    <citation type="submission" date="2023-06" db="EMBL/GenBank/DDBJ databases">
        <title>Genome-scale phylogeny and comparative genomics of the fungal order Sordariales.</title>
        <authorList>
            <consortium name="Lawrence Berkeley National Laboratory"/>
            <person name="Hensen N."/>
            <person name="Bonometti L."/>
            <person name="Westerberg I."/>
            <person name="Brannstrom I.O."/>
            <person name="Guillou S."/>
            <person name="Cros-Aarteil S."/>
            <person name="Calhoun S."/>
            <person name="Haridas S."/>
            <person name="Kuo A."/>
            <person name="Mondo S."/>
            <person name="Pangilinan J."/>
            <person name="Riley R."/>
            <person name="Labutti K."/>
            <person name="Andreopoulos B."/>
            <person name="Lipzen A."/>
            <person name="Chen C."/>
            <person name="Yanf M."/>
            <person name="Daum C."/>
            <person name="Ng V."/>
            <person name="Clum A."/>
            <person name="Steindorff A."/>
            <person name="Ohm R."/>
            <person name="Martin F."/>
            <person name="Silar P."/>
            <person name="Natvig D."/>
            <person name="Lalanne C."/>
            <person name="Gautier V."/>
            <person name="Ament-Velasquez S.L."/>
            <person name="Kruys A."/>
            <person name="Hutchinson M.I."/>
            <person name="Powell A.J."/>
            <person name="Barry K."/>
            <person name="Miller A.N."/>
            <person name="Grigoriev I.V."/>
            <person name="Debuchy R."/>
            <person name="Gladieux P."/>
            <person name="Thoren M.H."/>
            <person name="Johannesson H."/>
        </authorList>
    </citation>
    <scope>NUCLEOTIDE SEQUENCE</scope>
    <source>
        <strain evidence="2">8032-3</strain>
    </source>
</reference>
<evidence type="ECO:0000313" key="2">
    <source>
        <dbReference type="EMBL" id="KAK1765442.1"/>
    </source>
</evidence>
<dbReference type="Proteomes" id="UP001244011">
    <property type="component" value="Unassembled WGS sequence"/>
</dbReference>
<evidence type="ECO:0000256" key="1">
    <source>
        <dbReference type="SAM" id="MobiDB-lite"/>
    </source>
</evidence>
<comment type="caution">
    <text evidence="2">The sequence shown here is derived from an EMBL/GenBank/DDBJ whole genome shotgun (WGS) entry which is preliminary data.</text>
</comment>
<feature type="region of interest" description="Disordered" evidence="1">
    <location>
        <begin position="267"/>
        <end position="307"/>
    </location>
</feature>
<protein>
    <submittedName>
        <fullName evidence="2">Uncharacterized protein</fullName>
    </submittedName>
</protein>
<sequence length="379" mass="41522">MSQPLPHDDFPELLEALNKEYVQARRKRLHDEYERITLPYRKAIDDAARSLTEQETCMFAALTEAFNPQMATRIWGLEIGSGTLPRGSSVHDPVTLPVDGHLVDGPALQEDTITGHGSCDSSIVVASSTRQNSPAKRPPEAQAGPRKKQRQNTDSTPPPQLTITRTVDSSLVQGQHWVFQFPSAGPGYFVILCDGVDGNPFRFDSDPWRCDRAFNHFRACPTKEKCHGAGAAGEYSPEAIMERFAYRVTGPHVDDEWVAEANRPLEDGRRRAASKTGKGNVKLTRPELRPTNRPPRVAPIPDMGPGHSGVDDVIEVIDDDAENGWSNNTDEDASLVREVIGFMNDDSLIDVGTGSAMRSLQALAMDALVEGAAIQGMVD</sequence>
<dbReference type="RefSeq" id="XP_060281655.1">
    <property type="nucleotide sequence ID" value="XM_060426158.1"/>
</dbReference>
<dbReference type="AlphaFoldDB" id="A0AAJ0BYL5"/>
<name>A0AAJ0BYL5_9PEZI</name>